<evidence type="ECO:0000313" key="1">
    <source>
        <dbReference type="EMBL" id="SJL17072.1"/>
    </source>
</evidence>
<dbReference type="Proteomes" id="UP000219338">
    <property type="component" value="Unassembled WGS sequence"/>
</dbReference>
<dbReference type="Gene3D" id="1.20.1280.50">
    <property type="match status" value="1"/>
</dbReference>
<evidence type="ECO:0000313" key="2">
    <source>
        <dbReference type="Proteomes" id="UP000219338"/>
    </source>
</evidence>
<dbReference type="OMA" id="DMIECRR"/>
<proteinExistence type="predicted"/>
<dbReference type="OrthoDB" id="2866718at2759"/>
<sequence length="507" mass="58152">MNEVRFLDTLITCHLTIQEAPINSLLSDDIFILIFAGVAAVETKHSALYTILRMSFVCRRWKSVALSFPELWSKVDICLQIDTALKWHKVSVSADYRRRRLAAKVGLLNLQLHRAGSYKLSVTVQGDYYMDRDALPCIDLIHTRIRRWRSLNLFSADLCPRYVHRLIGSTPSFDSLEVLSVGHTLLEHFYKLGATGPTIPLLRTFYTRLNAADTNFRRPLKMRRHLGAWSTNVETVICENALCWFPLFKNARNLIITTTIKRKEGDTEPLPGLSQMPGMHQISSITSLTFDINVDTHDIRWFGERFRFPNLLHLKISYHRNGIYGHESDAAEMIYMRYPFCASFIDNLLLSSPSLSSLTLDKIPMRITQVLAILAPLTSLTRLVIHEPVPCLYGIPIDPLFAPYYPISNRFIKALSNDTYLLPRLKSLELVWRHRVDERALLDMIECRRQMNLEDVSLGTSYPAPEIMEETRASLMNLQEIGLRVQVLKKESDAKDYAIRARPSSPS</sequence>
<keyword evidence="2" id="KW-1185">Reference proteome</keyword>
<dbReference type="AlphaFoldDB" id="A0A284S7S5"/>
<dbReference type="SUPFAM" id="SSF52047">
    <property type="entry name" value="RNI-like"/>
    <property type="match status" value="1"/>
</dbReference>
<protein>
    <submittedName>
        <fullName evidence="1">Uncharacterized protein</fullName>
    </submittedName>
</protein>
<name>A0A284S7S5_ARMOS</name>
<gene>
    <name evidence="1" type="ORF">ARMOST_20614</name>
</gene>
<accession>A0A284S7S5</accession>
<reference evidence="2" key="1">
    <citation type="journal article" date="2017" name="Nat. Ecol. Evol.">
        <title>Genome expansion and lineage-specific genetic innovations in the forest pathogenic fungi Armillaria.</title>
        <authorList>
            <person name="Sipos G."/>
            <person name="Prasanna A.N."/>
            <person name="Walter M.C."/>
            <person name="O'Connor E."/>
            <person name="Balint B."/>
            <person name="Krizsan K."/>
            <person name="Kiss B."/>
            <person name="Hess J."/>
            <person name="Varga T."/>
            <person name="Slot J."/>
            <person name="Riley R."/>
            <person name="Boka B."/>
            <person name="Rigling D."/>
            <person name="Barry K."/>
            <person name="Lee J."/>
            <person name="Mihaltcheva S."/>
            <person name="LaButti K."/>
            <person name="Lipzen A."/>
            <person name="Waldron R."/>
            <person name="Moloney N.M."/>
            <person name="Sperisen C."/>
            <person name="Kredics L."/>
            <person name="Vagvoelgyi C."/>
            <person name="Patrignani A."/>
            <person name="Fitzpatrick D."/>
            <person name="Nagy I."/>
            <person name="Doyle S."/>
            <person name="Anderson J.B."/>
            <person name="Grigoriev I.V."/>
            <person name="Gueldener U."/>
            <person name="Muensterkoetter M."/>
            <person name="Nagy L.G."/>
        </authorList>
    </citation>
    <scope>NUCLEOTIDE SEQUENCE [LARGE SCALE GENOMIC DNA]</scope>
    <source>
        <strain evidence="2">C18/9</strain>
    </source>
</reference>
<organism evidence="1 2">
    <name type="scientific">Armillaria ostoyae</name>
    <name type="common">Armillaria root rot fungus</name>
    <dbReference type="NCBI Taxonomy" id="47428"/>
    <lineage>
        <taxon>Eukaryota</taxon>
        <taxon>Fungi</taxon>
        <taxon>Dikarya</taxon>
        <taxon>Basidiomycota</taxon>
        <taxon>Agaricomycotina</taxon>
        <taxon>Agaricomycetes</taxon>
        <taxon>Agaricomycetidae</taxon>
        <taxon>Agaricales</taxon>
        <taxon>Marasmiineae</taxon>
        <taxon>Physalacriaceae</taxon>
        <taxon>Armillaria</taxon>
    </lineage>
</organism>
<dbReference type="EMBL" id="FUEG01000040">
    <property type="protein sequence ID" value="SJL17072.1"/>
    <property type="molecule type" value="Genomic_DNA"/>
</dbReference>